<reference evidence="7" key="1">
    <citation type="submission" date="2016-05" db="EMBL/GenBank/DDBJ databases">
        <title>Draft genome sequences of four strains of Ehrlichia ruminantium, a tick-borne pathogen of ruminants, isolated from Zimbabwe, The Gambia and Ghana.</title>
        <authorList>
            <person name="Nakao R."/>
            <person name="Jongejan F."/>
            <person name="Sugimoto C."/>
        </authorList>
    </citation>
    <scope>NUCLEOTIDE SEQUENCE [LARGE SCALE GENOMIC DNA]</scope>
    <source>
        <strain evidence="7">Pokoase 417</strain>
    </source>
</reference>
<dbReference type="FunFam" id="3.40.50.300:FF:000220">
    <property type="entry name" value="ATP-dependent protease ATPase subunit HslU"/>
    <property type="match status" value="1"/>
</dbReference>
<keyword evidence="3 6" id="KW-0067">ATP-binding</keyword>
<dbReference type="InterPro" id="IPR050052">
    <property type="entry name" value="ATP-dep_Clp_protease_ClpX"/>
</dbReference>
<evidence type="ECO:0000256" key="4">
    <source>
        <dbReference type="ARBA" id="ARBA00023186"/>
    </source>
</evidence>
<dbReference type="InterPro" id="IPR027417">
    <property type="entry name" value="P-loop_NTPase"/>
</dbReference>
<dbReference type="AlphaFoldDB" id="A0A170TFK1"/>
<dbReference type="InterPro" id="IPR003959">
    <property type="entry name" value="ATPase_AAA_core"/>
</dbReference>
<name>A0A170TFK1_EHRRU</name>
<dbReference type="GO" id="GO:0016887">
    <property type="term" value="F:ATP hydrolysis activity"/>
    <property type="evidence" value="ECO:0007669"/>
    <property type="project" value="InterPro"/>
</dbReference>
<dbReference type="Pfam" id="PF00004">
    <property type="entry name" value="AAA"/>
    <property type="match status" value="1"/>
</dbReference>
<comment type="similarity">
    <text evidence="1">Belongs to the ClpX chaperone family. HslU subfamily.</text>
</comment>
<evidence type="ECO:0000256" key="3">
    <source>
        <dbReference type="ARBA" id="ARBA00022840"/>
    </source>
</evidence>
<gene>
    <name evidence="6" type="primary">hslU</name>
    <name evidence="6" type="ORF">EHRUM3_10660</name>
</gene>
<dbReference type="RefSeq" id="WP_143338000.1">
    <property type="nucleotide sequence ID" value="NZ_BDDM01000330.1"/>
</dbReference>
<dbReference type="GO" id="GO:0005524">
    <property type="term" value="F:ATP binding"/>
    <property type="evidence" value="ECO:0007669"/>
    <property type="project" value="UniProtKB-KW"/>
</dbReference>
<dbReference type="EMBL" id="BDDM01000330">
    <property type="protein sequence ID" value="GAT78833.1"/>
    <property type="molecule type" value="Genomic_DNA"/>
</dbReference>
<dbReference type="GO" id="GO:0051603">
    <property type="term" value="P:proteolysis involved in protein catabolic process"/>
    <property type="evidence" value="ECO:0007669"/>
    <property type="project" value="TreeGrafter"/>
</dbReference>
<keyword evidence="6" id="KW-0645">Protease</keyword>
<keyword evidence="6" id="KW-0378">Hydrolase</keyword>
<keyword evidence="4" id="KW-0143">Chaperone</keyword>
<feature type="non-terminal residue" evidence="6">
    <location>
        <position position="254"/>
    </location>
</feature>
<evidence type="ECO:0000256" key="2">
    <source>
        <dbReference type="ARBA" id="ARBA00022741"/>
    </source>
</evidence>
<dbReference type="PANTHER" id="PTHR48102:SF3">
    <property type="entry name" value="ATP-DEPENDENT PROTEASE ATPASE SUBUNIT HSLU"/>
    <property type="match status" value="1"/>
</dbReference>
<protein>
    <submittedName>
        <fullName evidence="6">ATP-dependent protease ATP-binding subunit HslU</fullName>
    </submittedName>
</protein>
<dbReference type="PANTHER" id="PTHR48102">
    <property type="entry name" value="ATP-DEPENDENT CLP PROTEASE ATP-BINDING SUBUNIT CLPX-LIKE, MITOCHONDRIAL-RELATED"/>
    <property type="match status" value="1"/>
</dbReference>
<accession>A0A170TFK1</accession>
<sequence length="254" mass="28641">MFLTPSNKLNLNDELNNIENSSDMNTQEVTQNIPYTRSTPIQEDEINFYDHGSQELTPQQITQELDRFIIGQADAKRAVAIALRNRWRRNRVPEPLREDIIPKNILMIGHTGVGKTEIARRLAKLAKAPFIKVEATKFTEIGYVGRDVDSIIRDLVDVAINLVKERFRKAVQKKAKDLSENIILDALIGSDASQETKTIFQEKLKNGEFENSEISISIKENKSPIPPIDVPNIPGSQVGVMNISEIVHKMLGNN</sequence>
<organism evidence="6 7">
    <name type="scientific">Ehrlichia ruminantium</name>
    <name type="common">heartwater rickettsia</name>
    <name type="synonym">Cowdria ruminantium</name>
    <dbReference type="NCBI Taxonomy" id="779"/>
    <lineage>
        <taxon>Bacteria</taxon>
        <taxon>Pseudomonadati</taxon>
        <taxon>Pseudomonadota</taxon>
        <taxon>Alphaproteobacteria</taxon>
        <taxon>Rickettsiales</taxon>
        <taxon>Anaplasmataceae</taxon>
        <taxon>Ehrlichia</taxon>
    </lineage>
</organism>
<evidence type="ECO:0000313" key="7">
    <source>
        <dbReference type="Proteomes" id="UP000092731"/>
    </source>
</evidence>
<dbReference type="Proteomes" id="UP000092731">
    <property type="component" value="Unassembled WGS sequence"/>
</dbReference>
<dbReference type="GO" id="GO:0008233">
    <property type="term" value="F:peptidase activity"/>
    <property type="evidence" value="ECO:0007669"/>
    <property type="project" value="UniProtKB-KW"/>
</dbReference>
<feature type="domain" description="ATPase AAA-type core" evidence="5">
    <location>
        <begin position="105"/>
        <end position="183"/>
    </location>
</feature>
<evidence type="ECO:0000313" key="6">
    <source>
        <dbReference type="EMBL" id="GAT78833.1"/>
    </source>
</evidence>
<comment type="caution">
    <text evidence="6">The sequence shown here is derived from an EMBL/GenBank/DDBJ whole genome shotgun (WGS) entry which is preliminary data.</text>
</comment>
<proteinExistence type="inferred from homology"/>
<evidence type="ECO:0000256" key="1">
    <source>
        <dbReference type="ARBA" id="ARBA00009771"/>
    </source>
</evidence>
<keyword evidence="2" id="KW-0547">Nucleotide-binding</keyword>
<evidence type="ECO:0000259" key="5">
    <source>
        <dbReference type="Pfam" id="PF00004"/>
    </source>
</evidence>
<dbReference type="Gene3D" id="3.40.50.300">
    <property type="entry name" value="P-loop containing nucleotide triphosphate hydrolases"/>
    <property type="match status" value="1"/>
</dbReference>
<dbReference type="SUPFAM" id="SSF52540">
    <property type="entry name" value="P-loop containing nucleoside triphosphate hydrolases"/>
    <property type="match status" value="1"/>
</dbReference>
<dbReference type="GO" id="GO:0009376">
    <property type="term" value="C:HslUV protease complex"/>
    <property type="evidence" value="ECO:0007669"/>
    <property type="project" value="TreeGrafter"/>
</dbReference>